<feature type="transmembrane region" description="Helical" evidence="1">
    <location>
        <begin position="254"/>
        <end position="275"/>
    </location>
</feature>
<reference evidence="2 3" key="1">
    <citation type="submission" date="2021-01" db="EMBL/GenBank/DDBJ databases">
        <title>Whole genome shotgun sequence of Microbispora corallina NBRC 16416.</title>
        <authorList>
            <person name="Komaki H."/>
            <person name="Tamura T."/>
        </authorList>
    </citation>
    <scope>NUCLEOTIDE SEQUENCE [LARGE SCALE GENOMIC DNA]</scope>
    <source>
        <strain evidence="2 3">NBRC 16416</strain>
    </source>
</reference>
<organism evidence="2 3">
    <name type="scientific">Microbispora corallina</name>
    <dbReference type="NCBI Taxonomy" id="83302"/>
    <lineage>
        <taxon>Bacteria</taxon>
        <taxon>Bacillati</taxon>
        <taxon>Actinomycetota</taxon>
        <taxon>Actinomycetes</taxon>
        <taxon>Streptosporangiales</taxon>
        <taxon>Streptosporangiaceae</taxon>
        <taxon>Microbispora</taxon>
    </lineage>
</organism>
<comment type="caution">
    <text evidence="2">The sequence shown here is derived from an EMBL/GenBank/DDBJ whole genome shotgun (WGS) entry which is preliminary data.</text>
</comment>
<evidence type="ECO:0000313" key="3">
    <source>
        <dbReference type="Proteomes" id="UP000603904"/>
    </source>
</evidence>
<keyword evidence="1" id="KW-0812">Transmembrane</keyword>
<evidence type="ECO:0000256" key="1">
    <source>
        <dbReference type="SAM" id="Phobius"/>
    </source>
</evidence>
<gene>
    <name evidence="2" type="ORF">Mco01_05950</name>
</gene>
<keyword evidence="3" id="KW-1185">Reference proteome</keyword>
<accession>A0ABQ4FS02</accession>
<dbReference type="RefSeq" id="WP_204055331.1">
    <property type="nucleotide sequence ID" value="NZ_BAAAGP010000001.1"/>
</dbReference>
<feature type="transmembrane region" description="Helical" evidence="1">
    <location>
        <begin position="62"/>
        <end position="83"/>
    </location>
</feature>
<feature type="transmembrane region" description="Helical" evidence="1">
    <location>
        <begin position="192"/>
        <end position="214"/>
    </location>
</feature>
<feature type="transmembrane region" description="Helical" evidence="1">
    <location>
        <begin position="149"/>
        <end position="172"/>
    </location>
</feature>
<protein>
    <submittedName>
        <fullName evidence="2">Uncharacterized protein</fullName>
    </submittedName>
</protein>
<evidence type="ECO:0000313" key="2">
    <source>
        <dbReference type="EMBL" id="GIH37595.1"/>
    </source>
</evidence>
<feature type="transmembrane region" description="Helical" evidence="1">
    <location>
        <begin position="226"/>
        <end position="248"/>
    </location>
</feature>
<dbReference type="Proteomes" id="UP000603904">
    <property type="component" value="Unassembled WGS sequence"/>
</dbReference>
<name>A0ABQ4FS02_9ACTN</name>
<proteinExistence type="predicted"/>
<dbReference type="EMBL" id="BOOC01000002">
    <property type="protein sequence ID" value="GIH37595.1"/>
    <property type="molecule type" value="Genomic_DNA"/>
</dbReference>
<keyword evidence="1" id="KW-0472">Membrane</keyword>
<keyword evidence="1" id="KW-1133">Transmembrane helix</keyword>
<sequence length="283" mass="29005">MRRLAAAVLLLYPCAWRARYGVEVRDLVASRPVRPRTVADLLMGAADAWIHRGAAIRARGLSPGFAVPVLAIGAWALLFLWNPGIRDVPSLQRGWAAARETGALARILATAGLDAFAVASLLAALSLTPLMARAALGIVRPRGDVQRSVWVLVAGALLAVPVAGLVYVHIGMAHFDVGFPVGPVGDAITGGFFTPTALAFAAVLPSAAGAAPAFAGAARLTRRLQALTAALVVLAWIPGLVLVALGLGGESARFLVAVAVSALCSVVMTAAAVLLRAPRADGA</sequence>
<feature type="transmembrane region" description="Helical" evidence="1">
    <location>
        <begin position="103"/>
        <end position="128"/>
    </location>
</feature>